<dbReference type="PANTHER" id="PTHR34611:SF2">
    <property type="entry name" value="INACTIVE RECOMBINATION-PROMOTING NUCLEASE-LIKE PROTEIN RPNE-RELATED"/>
    <property type="match status" value="1"/>
</dbReference>
<evidence type="ECO:0000313" key="3">
    <source>
        <dbReference type="Proteomes" id="UP000232638"/>
    </source>
</evidence>
<dbReference type="EMBL" id="CP020370">
    <property type="protein sequence ID" value="AUB83257.1"/>
    <property type="molecule type" value="Genomic_DNA"/>
</dbReference>
<dbReference type="OrthoDB" id="5760750at2"/>
<dbReference type="KEGG" id="tsy:THSYN_21460"/>
<accession>A0A2K8UCN0</accession>
<dbReference type="Pfam" id="PF04754">
    <property type="entry name" value="Transposase_31"/>
    <property type="match status" value="1"/>
</dbReference>
<sequence length="315" mass="36553">MDAITTPHDAFFRESFGRREIALDFLRHHLPPELLAAIDLDTLEISKDTYVSKELRSTYSDLVYRVRFQGGELVIYLLFEHKSSPEHWTPLQLLRYIAAEGDQYRKQHPEALHLPPIYPLVLYHGTRQWRVPASFHELVRPLPPALVPFVPQFRYALHDISARTDAEIKGDVMTRLVQLAMRGIFSDEPIQRLHELLGLIAQISDQGSALEILESLLRYYVQGTRRVEEHQVRTLLQELPTGDPIMQTFIERYIEQGEKRGEQRGEANLLLRLIERKFGPPTEPVRQQLLEADPETLLRWSDQILTADSLEAMLH</sequence>
<evidence type="ECO:0000259" key="1">
    <source>
        <dbReference type="Pfam" id="PF04754"/>
    </source>
</evidence>
<keyword evidence="3" id="KW-1185">Reference proteome</keyword>
<proteinExistence type="predicted"/>
<evidence type="ECO:0000313" key="2">
    <source>
        <dbReference type="EMBL" id="AUB83257.1"/>
    </source>
</evidence>
<dbReference type="Proteomes" id="UP000232638">
    <property type="component" value="Chromosome"/>
</dbReference>
<dbReference type="RefSeq" id="WP_100920947.1">
    <property type="nucleotide sequence ID" value="NZ_CP020370.1"/>
</dbReference>
<name>A0A2K8UCN0_9GAMM</name>
<dbReference type="AlphaFoldDB" id="A0A2K8UCN0"/>
<organism evidence="2 3">
    <name type="scientific">Candidatus Thiodictyon syntrophicum</name>
    <dbReference type="NCBI Taxonomy" id="1166950"/>
    <lineage>
        <taxon>Bacteria</taxon>
        <taxon>Pseudomonadati</taxon>
        <taxon>Pseudomonadota</taxon>
        <taxon>Gammaproteobacteria</taxon>
        <taxon>Chromatiales</taxon>
        <taxon>Chromatiaceae</taxon>
        <taxon>Thiodictyon</taxon>
    </lineage>
</organism>
<dbReference type="InterPro" id="IPR051699">
    <property type="entry name" value="Rpn/YhgA-like_nuclease"/>
</dbReference>
<dbReference type="PANTHER" id="PTHR34611">
    <property type="match status" value="1"/>
</dbReference>
<gene>
    <name evidence="2" type="ORF">THSYN_21460</name>
</gene>
<reference evidence="2 3" key="1">
    <citation type="submission" date="2017-03" db="EMBL/GenBank/DDBJ databases">
        <title>Complete genome sequence of Candidatus 'Thiodictyon syntrophicum' sp. nov. strain Cad16T, a photolithoautotroph purple sulfur bacterium isolated from an alpine meromictic lake.</title>
        <authorList>
            <person name="Luedin S.M."/>
            <person name="Pothier J.F."/>
            <person name="Danza F."/>
            <person name="Storelli N."/>
            <person name="Wittwer M."/>
            <person name="Tonolla M."/>
        </authorList>
    </citation>
    <scope>NUCLEOTIDE SEQUENCE [LARGE SCALE GENOMIC DNA]</scope>
    <source>
        <strain evidence="2 3">Cad16T</strain>
    </source>
</reference>
<feature type="domain" description="Transposase (putative) YhgA-like" evidence="1">
    <location>
        <begin position="6"/>
        <end position="206"/>
    </location>
</feature>
<dbReference type="InterPro" id="IPR006842">
    <property type="entry name" value="Transposase_31"/>
</dbReference>
<dbReference type="GO" id="GO:1990238">
    <property type="term" value="F:double-stranded DNA endonuclease activity"/>
    <property type="evidence" value="ECO:0007669"/>
    <property type="project" value="TreeGrafter"/>
</dbReference>
<protein>
    <recommendedName>
        <fullName evidence="1">Transposase (putative) YhgA-like domain-containing protein</fullName>
    </recommendedName>
</protein>
<dbReference type="GO" id="GO:0006310">
    <property type="term" value="P:DNA recombination"/>
    <property type="evidence" value="ECO:0007669"/>
    <property type="project" value="TreeGrafter"/>
</dbReference>